<dbReference type="EMBL" id="ML986618">
    <property type="protein sequence ID" value="KAF2264213.1"/>
    <property type="molecule type" value="Genomic_DNA"/>
</dbReference>
<dbReference type="OrthoDB" id="3439027at2759"/>
<protein>
    <submittedName>
        <fullName evidence="2">Uncharacterized protein</fullName>
    </submittedName>
</protein>
<evidence type="ECO:0000256" key="1">
    <source>
        <dbReference type="SAM" id="MobiDB-lite"/>
    </source>
</evidence>
<feature type="region of interest" description="Disordered" evidence="1">
    <location>
        <begin position="124"/>
        <end position="219"/>
    </location>
</feature>
<gene>
    <name evidence="2" type="ORF">CC78DRAFT_250350</name>
</gene>
<proteinExistence type="predicted"/>
<dbReference type="Proteomes" id="UP000800093">
    <property type="component" value="Unassembled WGS sequence"/>
</dbReference>
<feature type="compositionally biased region" description="Basic and acidic residues" evidence="1">
    <location>
        <begin position="200"/>
        <end position="219"/>
    </location>
</feature>
<accession>A0A9P4KAQ5</accession>
<dbReference type="AlphaFoldDB" id="A0A9P4KAQ5"/>
<name>A0A9P4KAQ5_9PLEO</name>
<evidence type="ECO:0000313" key="3">
    <source>
        <dbReference type="Proteomes" id="UP000800093"/>
    </source>
</evidence>
<reference evidence="3" key="1">
    <citation type="journal article" date="2020" name="Stud. Mycol.">
        <title>101 Dothideomycetes genomes: A test case for predicting lifestyles and emergence of pathogens.</title>
        <authorList>
            <person name="Haridas S."/>
            <person name="Albert R."/>
            <person name="Binder M."/>
            <person name="Bloem J."/>
            <person name="LaButti K."/>
            <person name="Salamov A."/>
            <person name="Andreopoulos B."/>
            <person name="Baker S."/>
            <person name="Barry K."/>
            <person name="Bills G."/>
            <person name="Bluhm B."/>
            <person name="Cannon C."/>
            <person name="Castanera R."/>
            <person name="Culley D."/>
            <person name="Daum C."/>
            <person name="Ezra D."/>
            <person name="Gonzalez J."/>
            <person name="Henrissat B."/>
            <person name="Kuo A."/>
            <person name="Liang C."/>
            <person name="Lipzen A."/>
            <person name="Lutzoni F."/>
            <person name="Magnuson J."/>
            <person name="Mondo S."/>
            <person name="Nolan M."/>
            <person name="Ohm R."/>
            <person name="Pangilinan J."/>
            <person name="Park H.-J."/>
            <person name="Ramirez L."/>
            <person name="Alfaro M."/>
            <person name="Sun H."/>
            <person name="Tritt A."/>
            <person name="Yoshinaga Y."/>
            <person name="Zwiers L.-H."/>
            <person name="Turgeon B."/>
            <person name="Goodwin S."/>
            <person name="Spatafora J."/>
            <person name="Crous P."/>
            <person name="Grigoriev I."/>
        </authorList>
    </citation>
    <scope>NUCLEOTIDE SEQUENCE [LARGE SCALE GENOMIC DNA]</scope>
    <source>
        <strain evidence="3">CBS 304.66</strain>
    </source>
</reference>
<feature type="compositionally biased region" description="Basic residues" evidence="1">
    <location>
        <begin position="152"/>
        <end position="170"/>
    </location>
</feature>
<evidence type="ECO:0000313" key="2">
    <source>
        <dbReference type="EMBL" id="KAF2264213.1"/>
    </source>
</evidence>
<comment type="caution">
    <text evidence="2">The sequence shown here is derived from an EMBL/GenBank/DDBJ whole genome shotgun (WGS) entry which is preliminary data.</text>
</comment>
<keyword evidence="3" id="KW-1185">Reference proteome</keyword>
<organism evidence="2 3">
    <name type="scientific">Lojkania enalia</name>
    <dbReference type="NCBI Taxonomy" id="147567"/>
    <lineage>
        <taxon>Eukaryota</taxon>
        <taxon>Fungi</taxon>
        <taxon>Dikarya</taxon>
        <taxon>Ascomycota</taxon>
        <taxon>Pezizomycotina</taxon>
        <taxon>Dothideomycetes</taxon>
        <taxon>Pleosporomycetidae</taxon>
        <taxon>Pleosporales</taxon>
        <taxon>Pleosporales incertae sedis</taxon>
        <taxon>Lojkania</taxon>
    </lineage>
</organism>
<sequence>MPSFLRNSRSFSFPPCIENVDFAPAPEADLPDIDENPFAHFLAPVVEEDYPYDGLSMSAGIIVPDGPRTSKSSKFRSTVADKWARYVKTNHAELHSRYHDPHLEEDEESFMQLEDHRLVDSPQMVSQLSGPPTPRIVVTEPSRGRAQELVSRKSRPRHRASRTLSGHRHSWREPSPELFTVEESEEEHSLALKRSKTKRTKDGVERRRSKADVAEKSRL</sequence>